<evidence type="ECO:0000256" key="2">
    <source>
        <dbReference type="ARBA" id="ARBA00022741"/>
    </source>
</evidence>
<keyword evidence="2" id="KW-0547">Nucleotide-binding</keyword>
<dbReference type="Gene3D" id="1.10.8.60">
    <property type="match status" value="1"/>
</dbReference>
<dbReference type="AlphaFoldDB" id="A0A3Q3CD91"/>
<evidence type="ECO:0000259" key="6">
    <source>
        <dbReference type="Pfam" id="PF17862"/>
    </source>
</evidence>
<evidence type="ECO:0000313" key="8">
    <source>
        <dbReference type="Proteomes" id="UP000264840"/>
    </source>
</evidence>
<dbReference type="InterPro" id="IPR041569">
    <property type="entry name" value="AAA_lid_3"/>
</dbReference>
<dbReference type="GO" id="GO:0015630">
    <property type="term" value="C:microtubule cytoskeleton"/>
    <property type="evidence" value="ECO:0007669"/>
    <property type="project" value="TreeGrafter"/>
</dbReference>
<feature type="domain" description="AAA ATPase AAA+ lid" evidence="6">
    <location>
        <begin position="75"/>
        <end position="99"/>
    </location>
</feature>
<dbReference type="InterPro" id="IPR015415">
    <property type="entry name" value="Spast_Vps4_C"/>
</dbReference>
<dbReference type="Pfam" id="PF17862">
    <property type="entry name" value="AAA_lid_3"/>
    <property type="match status" value="1"/>
</dbReference>
<keyword evidence="3" id="KW-0067">ATP-binding</keyword>
<evidence type="ECO:0000256" key="4">
    <source>
        <dbReference type="ARBA" id="ARBA00023136"/>
    </source>
</evidence>
<dbReference type="PANTHER" id="PTHR23074">
    <property type="entry name" value="AAA DOMAIN-CONTAINING"/>
    <property type="match status" value="1"/>
</dbReference>
<accession>A0A3Q3CD91</accession>
<sequence>GKSSCPLNLITVYDVTLVLPDKIYAAEKSFGKARESTEPKRTILSCKVSSTSEDFRGIILCHFALIPQNFLHRVTAGYSGSDLTALARDAALGPIRELGPDQVRNMAAAEVRNIKKKDFEDSLKRIKPTVSPATLNMYTKWNKDFGDTSAI</sequence>
<dbReference type="GO" id="GO:0005524">
    <property type="term" value="F:ATP binding"/>
    <property type="evidence" value="ECO:0007669"/>
    <property type="project" value="UniProtKB-KW"/>
</dbReference>
<comment type="similarity">
    <text evidence="1">Belongs to the AAA ATPase family.</text>
</comment>
<keyword evidence="4" id="KW-0472">Membrane</keyword>
<evidence type="ECO:0000256" key="1">
    <source>
        <dbReference type="ARBA" id="ARBA00006914"/>
    </source>
</evidence>
<proteinExistence type="inferred from homology"/>
<dbReference type="STRING" id="8153.ENSHBUP00000034358"/>
<keyword evidence="8" id="KW-1185">Reference proteome</keyword>
<dbReference type="PANTHER" id="PTHR23074:SF86">
    <property type="entry name" value="SPASTIN"/>
    <property type="match status" value="1"/>
</dbReference>
<dbReference type="GO" id="GO:0016887">
    <property type="term" value="F:ATP hydrolysis activity"/>
    <property type="evidence" value="ECO:0007669"/>
    <property type="project" value="TreeGrafter"/>
</dbReference>
<dbReference type="GeneTree" id="ENSGT00940000156258"/>
<name>A0A3Q3CD91_HAPBU</name>
<protein>
    <submittedName>
        <fullName evidence="7">Uncharacterized protein</fullName>
    </submittedName>
</protein>
<organism evidence="7 8">
    <name type="scientific">Haplochromis burtoni</name>
    <name type="common">Burton's mouthbrooder</name>
    <name type="synonym">Chromis burtoni</name>
    <dbReference type="NCBI Taxonomy" id="8153"/>
    <lineage>
        <taxon>Eukaryota</taxon>
        <taxon>Metazoa</taxon>
        <taxon>Chordata</taxon>
        <taxon>Craniata</taxon>
        <taxon>Vertebrata</taxon>
        <taxon>Euteleostomi</taxon>
        <taxon>Actinopterygii</taxon>
        <taxon>Neopterygii</taxon>
        <taxon>Teleostei</taxon>
        <taxon>Neoteleostei</taxon>
        <taxon>Acanthomorphata</taxon>
        <taxon>Ovalentaria</taxon>
        <taxon>Cichlomorphae</taxon>
        <taxon>Cichliformes</taxon>
        <taxon>Cichlidae</taxon>
        <taxon>African cichlids</taxon>
        <taxon>Pseudocrenilabrinae</taxon>
        <taxon>Haplochromini</taxon>
        <taxon>Haplochromis</taxon>
    </lineage>
</organism>
<feature type="domain" description="Spastin/Vps4 C-terminal" evidence="5">
    <location>
        <begin position="112"/>
        <end position="146"/>
    </location>
</feature>
<reference evidence="7" key="1">
    <citation type="submission" date="2025-05" db="UniProtKB">
        <authorList>
            <consortium name="Ensembl"/>
        </authorList>
    </citation>
    <scope>IDENTIFICATION</scope>
</reference>
<dbReference type="GO" id="GO:0000226">
    <property type="term" value="P:microtubule cytoskeleton organization"/>
    <property type="evidence" value="ECO:0007669"/>
    <property type="project" value="UniProtKB-ARBA"/>
</dbReference>
<dbReference type="Pfam" id="PF09336">
    <property type="entry name" value="Vps4_C"/>
    <property type="match status" value="1"/>
</dbReference>
<evidence type="ECO:0000256" key="3">
    <source>
        <dbReference type="ARBA" id="ARBA00022840"/>
    </source>
</evidence>
<dbReference type="Ensembl" id="ENSHBUT00000035597.1">
    <property type="protein sequence ID" value="ENSHBUP00000019657.1"/>
    <property type="gene ID" value="ENSHBUG00000021845.1"/>
</dbReference>
<dbReference type="Proteomes" id="UP000264840">
    <property type="component" value="Unplaced"/>
</dbReference>
<evidence type="ECO:0000259" key="5">
    <source>
        <dbReference type="Pfam" id="PF09336"/>
    </source>
</evidence>
<evidence type="ECO:0000313" key="7">
    <source>
        <dbReference type="Ensembl" id="ENSHBUP00000019657.1"/>
    </source>
</evidence>
<dbReference type="OMA" id="CHFALIP"/>
<dbReference type="Ensembl" id="ENSHBUT00000029066.1">
    <property type="protein sequence ID" value="ENSHBUP00000034358.1"/>
    <property type="gene ID" value="ENSHBUG00000021845.1"/>
</dbReference>
<dbReference type="InterPro" id="IPR050304">
    <property type="entry name" value="MT-severing_AAA_ATPase"/>
</dbReference>